<comment type="caution">
    <text evidence="1">The sequence shown here is derived from an EMBL/GenBank/DDBJ whole genome shotgun (WGS) entry which is preliminary data.</text>
</comment>
<evidence type="ECO:0000313" key="1">
    <source>
        <dbReference type="EMBL" id="KAI9459741.1"/>
    </source>
</evidence>
<organism evidence="1 2">
    <name type="scientific">Russula earlei</name>
    <dbReference type="NCBI Taxonomy" id="71964"/>
    <lineage>
        <taxon>Eukaryota</taxon>
        <taxon>Fungi</taxon>
        <taxon>Dikarya</taxon>
        <taxon>Basidiomycota</taxon>
        <taxon>Agaricomycotina</taxon>
        <taxon>Agaricomycetes</taxon>
        <taxon>Russulales</taxon>
        <taxon>Russulaceae</taxon>
        <taxon>Russula</taxon>
    </lineage>
</organism>
<accession>A0ACC0U3W7</accession>
<proteinExistence type="predicted"/>
<name>A0ACC0U3W7_9AGAM</name>
<protein>
    <submittedName>
        <fullName evidence="1">Uncharacterized protein</fullName>
    </submittedName>
</protein>
<sequence length="733" mass="84480">MHRVQTSLEQNEPSAKRACTETQSTADECHAGCYVEPYPAMKSGLPPWAPFEDTDEWELVNWLINRVNKTGTDEFLKLGLNGELTQDHFELWYRNSLQCVEELISNPMFKKYISYVPERIYEDSTGNTRVYDEMWTADWWWEMQDKIPSGSVVCPVILASDKMQLSCFSGSHQAYPKSVRRKSSNHAVSLIGYIPTSEITCFSDPQIPKYRLFHACLKKILEPLKSAGSNRTKLICADDVIRRIFPILAAYVGDHPEQCLVAGCKENRCPICTMPAKSRGNGFLFPLWSQLHTEQALHLEANGHHPPEFSEWGLRKVFSPFWAGMPHTDIFMCISPDILHQLFLGVFCHLLEWCAQLMGAKHLDECFEALPVYSGLKHFKHGVSNVSKWTGWEYRDMSQTLLDFITYAGYQRHTTKTLLCIEQALEVFHSHKRVLIDLGVHKHFNIPKVHSMQHYVAGIKHLGSADGFNMESSECLHIDYAKRAFKASNHRDYIMQMARWIQHQEAMFINKQFLAWSLKTSSPESESTNMTVRFITYSIAKKPPHYISVRTLAMEYNALDFVNTLQDFLQKIDIPESYHVNAFPERPNSGHGQCSGSKFDTILVTESGNRPQTSKGFQGLRLAWIHVIFELPKHLGAFPHPLAYIHWFRPFTNVDPTTHMHQVVLSTRNHMPYSEVISVKRIWQSCVLIPQFSSNRVPSSWTREGHHIQAIPKYYLGRHLDQNMFQMYKENDG</sequence>
<evidence type="ECO:0000313" key="2">
    <source>
        <dbReference type="Proteomes" id="UP001207468"/>
    </source>
</evidence>
<gene>
    <name evidence="1" type="ORF">F5148DRAFT_1276797</name>
</gene>
<dbReference type="EMBL" id="JAGFNK010000196">
    <property type="protein sequence ID" value="KAI9459741.1"/>
    <property type="molecule type" value="Genomic_DNA"/>
</dbReference>
<dbReference type="Proteomes" id="UP001207468">
    <property type="component" value="Unassembled WGS sequence"/>
</dbReference>
<keyword evidence="2" id="KW-1185">Reference proteome</keyword>
<reference evidence="1" key="1">
    <citation type="submission" date="2021-03" db="EMBL/GenBank/DDBJ databases">
        <title>Evolutionary priming and transition to the ectomycorrhizal habit in an iconic lineage of mushroom-forming fungi: is preadaptation a requirement?</title>
        <authorList>
            <consortium name="DOE Joint Genome Institute"/>
            <person name="Looney B.P."/>
            <person name="Miyauchi S."/>
            <person name="Morin E."/>
            <person name="Drula E."/>
            <person name="Courty P.E."/>
            <person name="Chicoki N."/>
            <person name="Fauchery L."/>
            <person name="Kohler A."/>
            <person name="Kuo A."/>
            <person name="LaButti K."/>
            <person name="Pangilinan J."/>
            <person name="Lipzen A."/>
            <person name="Riley R."/>
            <person name="Andreopoulos W."/>
            <person name="He G."/>
            <person name="Johnson J."/>
            <person name="Barry K.W."/>
            <person name="Grigoriev I.V."/>
            <person name="Nagy L."/>
            <person name="Hibbett D."/>
            <person name="Henrissat B."/>
            <person name="Matheny P.B."/>
            <person name="Labbe J."/>
            <person name="Martin A.F."/>
        </authorList>
    </citation>
    <scope>NUCLEOTIDE SEQUENCE</scope>
    <source>
        <strain evidence="1">BPL698</strain>
    </source>
</reference>